<dbReference type="Gene3D" id="3.40.50.1820">
    <property type="entry name" value="alpha/beta hydrolase"/>
    <property type="match status" value="1"/>
</dbReference>
<proteinExistence type="inferred from homology"/>
<gene>
    <name evidence="4" type="ORF">ONB1V03_LOCUS15751</name>
</gene>
<dbReference type="PANTHER" id="PTHR43329">
    <property type="entry name" value="EPOXIDE HYDROLASE"/>
    <property type="match status" value="1"/>
</dbReference>
<dbReference type="InterPro" id="IPR029058">
    <property type="entry name" value="AB_hydrolase_fold"/>
</dbReference>
<dbReference type="OrthoDB" id="408373at2759"/>
<organism evidence="4">
    <name type="scientific">Oppiella nova</name>
    <dbReference type="NCBI Taxonomy" id="334625"/>
    <lineage>
        <taxon>Eukaryota</taxon>
        <taxon>Metazoa</taxon>
        <taxon>Ecdysozoa</taxon>
        <taxon>Arthropoda</taxon>
        <taxon>Chelicerata</taxon>
        <taxon>Arachnida</taxon>
        <taxon>Acari</taxon>
        <taxon>Acariformes</taxon>
        <taxon>Sarcoptiformes</taxon>
        <taxon>Oribatida</taxon>
        <taxon>Brachypylina</taxon>
        <taxon>Oppioidea</taxon>
        <taxon>Oppiidae</taxon>
        <taxon>Oppiella</taxon>
    </lineage>
</organism>
<dbReference type="EMBL" id="OC931504">
    <property type="protein sequence ID" value="CAD7659155.1"/>
    <property type="molecule type" value="Genomic_DNA"/>
</dbReference>
<dbReference type="Proteomes" id="UP000728032">
    <property type="component" value="Unassembled WGS sequence"/>
</dbReference>
<evidence type="ECO:0000313" key="4">
    <source>
        <dbReference type="EMBL" id="CAD7659155.1"/>
    </source>
</evidence>
<dbReference type="SUPFAM" id="SSF53474">
    <property type="entry name" value="alpha/beta-Hydrolases"/>
    <property type="match status" value="1"/>
</dbReference>
<accession>A0A7R9MFA1</accession>
<name>A0A7R9MFA1_9ACAR</name>
<dbReference type="PRINTS" id="PR00412">
    <property type="entry name" value="EPOXHYDRLASE"/>
</dbReference>
<dbReference type="Pfam" id="PF00561">
    <property type="entry name" value="Abhydrolase_1"/>
    <property type="match status" value="1"/>
</dbReference>
<dbReference type="AlphaFoldDB" id="A0A7R9MFA1"/>
<keyword evidence="5" id="KW-1185">Reference proteome</keyword>
<dbReference type="InterPro" id="IPR000639">
    <property type="entry name" value="Epox_hydrolase-like"/>
</dbReference>
<dbReference type="PRINTS" id="PR00111">
    <property type="entry name" value="ABHYDROLASE"/>
</dbReference>
<dbReference type="EMBL" id="CAJPVJ010016679">
    <property type="protein sequence ID" value="CAG2176317.1"/>
    <property type="molecule type" value="Genomic_DNA"/>
</dbReference>
<evidence type="ECO:0000313" key="5">
    <source>
        <dbReference type="Proteomes" id="UP000728032"/>
    </source>
</evidence>
<protein>
    <recommendedName>
        <fullName evidence="3">AB hydrolase-1 domain-containing protein</fullName>
    </recommendedName>
</protein>
<evidence type="ECO:0000256" key="1">
    <source>
        <dbReference type="ARBA" id="ARBA00022801"/>
    </source>
</evidence>
<reference evidence="4" key="1">
    <citation type="submission" date="2020-11" db="EMBL/GenBank/DDBJ databases">
        <authorList>
            <person name="Tran Van P."/>
        </authorList>
    </citation>
    <scope>NUCLEOTIDE SEQUENCE</scope>
</reference>
<feature type="domain" description="AB hydrolase-1" evidence="3">
    <location>
        <begin position="13"/>
        <end position="255"/>
    </location>
</feature>
<dbReference type="GO" id="GO:0004301">
    <property type="term" value="F:epoxide hydrolase activity"/>
    <property type="evidence" value="ECO:0007669"/>
    <property type="project" value="UniProtKB-ARBA"/>
</dbReference>
<dbReference type="InterPro" id="IPR000073">
    <property type="entry name" value="AB_hydrolase_1"/>
</dbReference>
<keyword evidence="1" id="KW-0378">Hydrolase</keyword>
<evidence type="ECO:0000259" key="3">
    <source>
        <dbReference type="Pfam" id="PF00561"/>
    </source>
</evidence>
<sequence>MHYVSKGDENKQLMLFIHGFPEFWYSWRHQMKEFAKDYHVIAVDNRGYGDTDKPTGAQNYTVDRLVEDTREFIEALNKKNIILVAHDWGGAIGWGMAVRYPELIHKLVIINSPHPAMFRKRSLKQFFYSRYMLFNSLPVLPEFAMGANDFYMFDNAFINGDGRPLLPDSQMEAYKYTFQKNGLTAPLNWYRALIHQLPYKYPHPKSFQIKMPTLHIWGKKDRYFTSQLAQVHEHVDDLTLHYIENCSHWTQMDQPDLVNKYMRQFLANK</sequence>
<evidence type="ECO:0000256" key="2">
    <source>
        <dbReference type="ARBA" id="ARBA00038334"/>
    </source>
</evidence>
<comment type="similarity">
    <text evidence="2">Belongs to the AB hydrolase superfamily. Epoxide hydrolase family.</text>
</comment>